<dbReference type="OrthoDB" id="2565331at2759"/>
<dbReference type="AlphaFoldDB" id="A0A6A6UEK4"/>
<accession>A0A6A6UEK4</accession>
<evidence type="ECO:0000313" key="1">
    <source>
        <dbReference type="EMBL" id="KAF2669917.1"/>
    </source>
</evidence>
<dbReference type="PANTHER" id="PTHR40636:SF1">
    <property type="entry name" value="CSBD-LIKE DOMAIN-CONTAINING PROTEIN"/>
    <property type="match status" value="1"/>
</dbReference>
<protein>
    <submittedName>
        <fullName evidence="1">Uncharacterized protein</fullName>
    </submittedName>
</protein>
<gene>
    <name evidence="1" type="ORF">BT63DRAFT_224896</name>
</gene>
<keyword evidence="2" id="KW-1185">Reference proteome</keyword>
<name>A0A6A6UEK4_9PEZI</name>
<dbReference type="Proteomes" id="UP000799302">
    <property type="component" value="Unassembled WGS sequence"/>
</dbReference>
<evidence type="ECO:0000313" key="2">
    <source>
        <dbReference type="Proteomes" id="UP000799302"/>
    </source>
</evidence>
<dbReference type="EMBL" id="MU004234">
    <property type="protein sequence ID" value="KAF2669917.1"/>
    <property type="molecule type" value="Genomic_DNA"/>
</dbReference>
<dbReference type="PANTHER" id="PTHR40636">
    <property type="entry name" value="CSBD-LIKE DOMAIN-CONTAINING PROTEIN"/>
    <property type="match status" value="1"/>
</dbReference>
<organism evidence="1 2">
    <name type="scientific">Microthyrium microscopicum</name>
    <dbReference type="NCBI Taxonomy" id="703497"/>
    <lineage>
        <taxon>Eukaryota</taxon>
        <taxon>Fungi</taxon>
        <taxon>Dikarya</taxon>
        <taxon>Ascomycota</taxon>
        <taxon>Pezizomycotina</taxon>
        <taxon>Dothideomycetes</taxon>
        <taxon>Dothideomycetes incertae sedis</taxon>
        <taxon>Microthyriales</taxon>
        <taxon>Microthyriaceae</taxon>
        <taxon>Microthyrium</taxon>
    </lineage>
</organism>
<proteinExistence type="predicted"/>
<sequence>MTLNNNDTGATGVAKGVTTAVGNTVSGLSNTVGGVVGMWPYYCSFTLYSDVVIGAVGRGLGETVTGVTGGVGQPVGNALESVGDGVQDGGARIAKGSRDAGQWK</sequence>
<reference evidence="1" key="1">
    <citation type="journal article" date="2020" name="Stud. Mycol.">
        <title>101 Dothideomycetes genomes: a test case for predicting lifestyles and emergence of pathogens.</title>
        <authorList>
            <person name="Haridas S."/>
            <person name="Albert R."/>
            <person name="Binder M."/>
            <person name="Bloem J."/>
            <person name="Labutti K."/>
            <person name="Salamov A."/>
            <person name="Andreopoulos B."/>
            <person name="Baker S."/>
            <person name="Barry K."/>
            <person name="Bills G."/>
            <person name="Bluhm B."/>
            <person name="Cannon C."/>
            <person name="Castanera R."/>
            <person name="Culley D."/>
            <person name="Daum C."/>
            <person name="Ezra D."/>
            <person name="Gonzalez J."/>
            <person name="Henrissat B."/>
            <person name="Kuo A."/>
            <person name="Liang C."/>
            <person name="Lipzen A."/>
            <person name="Lutzoni F."/>
            <person name="Magnuson J."/>
            <person name="Mondo S."/>
            <person name="Nolan M."/>
            <person name="Ohm R."/>
            <person name="Pangilinan J."/>
            <person name="Park H.-J."/>
            <person name="Ramirez L."/>
            <person name="Alfaro M."/>
            <person name="Sun H."/>
            <person name="Tritt A."/>
            <person name="Yoshinaga Y."/>
            <person name="Zwiers L.-H."/>
            <person name="Turgeon B."/>
            <person name="Goodwin S."/>
            <person name="Spatafora J."/>
            <person name="Crous P."/>
            <person name="Grigoriev I."/>
        </authorList>
    </citation>
    <scope>NUCLEOTIDE SEQUENCE</scope>
    <source>
        <strain evidence="1">CBS 115976</strain>
    </source>
</reference>